<dbReference type="GO" id="GO:0003677">
    <property type="term" value="F:DNA binding"/>
    <property type="evidence" value="ECO:0007669"/>
    <property type="project" value="InterPro"/>
</dbReference>
<dbReference type="Gene3D" id="1.10.443.10">
    <property type="entry name" value="Intergrase catalytic core"/>
    <property type="match status" value="1"/>
</dbReference>
<dbReference type="OrthoDB" id="8768428at2"/>
<reference evidence="2 3" key="1">
    <citation type="submission" date="2012-09" db="EMBL/GenBank/DDBJ databases">
        <title>The Genome Sequence of Massilia timonae CCUG 45783.</title>
        <authorList>
            <consortium name="The Broad Institute Genome Sequencing Platform"/>
            <person name="Earl A."/>
            <person name="Ward D."/>
            <person name="Feldgarden M."/>
            <person name="Gevers D."/>
            <person name="Huys G."/>
            <person name="Walker B."/>
            <person name="Young S.K."/>
            <person name="Zeng Q."/>
            <person name="Gargeya S."/>
            <person name="Fitzgerald M."/>
            <person name="Haas B."/>
            <person name="Abouelleil A."/>
            <person name="Alvarado L."/>
            <person name="Arachchi H.M."/>
            <person name="Berlin A.M."/>
            <person name="Chapman S.B."/>
            <person name="Goldberg J."/>
            <person name="Griggs A."/>
            <person name="Gujja S."/>
            <person name="Hansen M."/>
            <person name="Howarth C."/>
            <person name="Imamovic A."/>
            <person name="Larimer J."/>
            <person name="McCowen C."/>
            <person name="Montmayeur A."/>
            <person name="Murphy C."/>
            <person name="Neiman D."/>
            <person name="Pearson M."/>
            <person name="Priest M."/>
            <person name="Roberts A."/>
            <person name="Saif S."/>
            <person name="Shea T."/>
            <person name="Sisk P."/>
            <person name="Sykes S."/>
            <person name="Wortman J."/>
            <person name="Nusbaum C."/>
            <person name="Birren B."/>
        </authorList>
    </citation>
    <scope>NUCLEOTIDE SEQUENCE [LARGE SCALE GENOMIC DNA]</scope>
    <source>
        <strain evidence="2 3">CCUG 45783</strain>
    </source>
</reference>
<evidence type="ECO:0000256" key="1">
    <source>
        <dbReference type="ARBA" id="ARBA00023172"/>
    </source>
</evidence>
<evidence type="ECO:0008006" key="4">
    <source>
        <dbReference type="Google" id="ProtNLM"/>
    </source>
</evidence>
<evidence type="ECO:0000313" key="2">
    <source>
        <dbReference type="EMBL" id="EKU81675.1"/>
    </source>
</evidence>
<dbReference type="GO" id="GO:0015074">
    <property type="term" value="P:DNA integration"/>
    <property type="evidence" value="ECO:0007669"/>
    <property type="project" value="InterPro"/>
</dbReference>
<accession>K9DWK8</accession>
<dbReference type="PATRIC" id="fig|883126.3.peg.3054"/>
<dbReference type="InterPro" id="IPR013762">
    <property type="entry name" value="Integrase-like_cat_sf"/>
</dbReference>
<comment type="caution">
    <text evidence="2">The sequence shown here is derived from an EMBL/GenBank/DDBJ whole genome shotgun (WGS) entry which is preliminary data.</text>
</comment>
<dbReference type="Proteomes" id="UP000009874">
    <property type="component" value="Unassembled WGS sequence"/>
</dbReference>
<dbReference type="AlphaFoldDB" id="K9DWK8"/>
<keyword evidence="3" id="KW-1185">Reference proteome</keyword>
<dbReference type="RefSeq" id="WP_005667767.1">
    <property type="nucleotide sequence ID" value="NZ_JH992924.1"/>
</dbReference>
<dbReference type="EMBL" id="AGZI01000040">
    <property type="protein sequence ID" value="EKU81675.1"/>
    <property type="molecule type" value="Genomic_DNA"/>
</dbReference>
<dbReference type="HOGENOM" id="CLU_025122_3_0_4"/>
<evidence type="ECO:0000313" key="3">
    <source>
        <dbReference type="Proteomes" id="UP000009874"/>
    </source>
</evidence>
<protein>
    <recommendedName>
        <fullName evidence="4">Tyr recombinase domain-containing protein</fullName>
    </recommendedName>
</protein>
<dbReference type="GO" id="GO:0006310">
    <property type="term" value="P:DNA recombination"/>
    <property type="evidence" value="ECO:0007669"/>
    <property type="project" value="UniProtKB-KW"/>
</dbReference>
<sequence length="618" mass="70063">MSEPAPSATAALAEQQEQFKRETELNNDGLAVISHRVVGKHAVPISRYRDDIWEFVGVTTNTTKSDTRVNFATIPKEFQSIAKQVIYRYLRNGGYGQKTPKASTVIKFFQDIKPFFIYLATVHIKSLTRVDRFTAAMYVAHVNTKTRVGSRDVKLSSLTVAKRLHAVEKIYYLSQYTDDVMPAHPWPESSAEFLSGVTKNRADQERTPLIPDDIFHIIFRRAWEVVETAPHLLDLRDGVDLIASSHRDDKYRKQELQGEFLKTNGWKGGVKELGKEITKIRVASYIVVASLSGCRNHEIAFLQKNACYSTSNTTGETYWWMRSTSTKTNAGQTEWMVPEAVVSALQVMERWARPLQQLLQREIDQYRSTDPLDPRIAEAEEHSRALFIGLSTGKGNLVRTTPTKTLNQELKTFSRNCGTDWKLASHQFRRKFANYAARSQFGDLRYLREHFKHWSIDMTLGYALNESQEIALYAEIQQEISDIKEQTVQNWLDPDQPLAGGYGTNLAKWRTRGENITLFKNQKQMITSIAESTAIRSNGHAWCTADDNLCIGNSIEPVRCAAGCSNAVIGLEHKPFYNGLYNQLRQLKDLDDIGPAGLARVQRDLDRCANVLNTLAGN</sequence>
<keyword evidence="1" id="KW-0233">DNA recombination</keyword>
<proteinExistence type="predicted"/>
<dbReference type="eggNOG" id="COG4974">
    <property type="taxonomic scope" value="Bacteria"/>
</dbReference>
<dbReference type="InterPro" id="IPR011010">
    <property type="entry name" value="DNA_brk_join_enz"/>
</dbReference>
<organism evidence="2 3">
    <name type="scientific">Massilia timonae CCUG 45783</name>
    <dbReference type="NCBI Taxonomy" id="883126"/>
    <lineage>
        <taxon>Bacteria</taxon>
        <taxon>Pseudomonadati</taxon>
        <taxon>Pseudomonadota</taxon>
        <taxon>Betaproteobacteria</taxon>
        <taxon>Burkholderiales</taxon>
        <taxon>Oxalobacteraceae</taxon>
        <taxon>Telluria group</taxon>
        <taxon>Massilia</taxon>
    </lineage>
</organism>
<gene>
    <name evidence="2" type="ORF">HMPREF9710_03030</name>
</gene>
<name>K9DWK8_9BURK</name>
<dbReference type="SUPFAM" id="SSF56349">
    <property type="entry name" value="DNA breaking-rejoining enzymes"/>
    <property type="match status" value="1"/>
</dbReference>